<name>A0ABY6MRT4_9BURK</name>
<evidence type="ECO:0000313" key="4">
    <source>
        <dbReference type="Proteomes" id="UP001163266"/>
    </source>
</evidence>
<dbReference type="RefSeq" id="WP_264892329.1">
    <property type="nucleotide sequence ID" value="NZ_CP110257.1"/>
</dbReference>
<gene>
    <name evidence="3" type="ORF">OMP39_13785</name>
</gene>
<organism evidence="3 4">
    <name type="scientific">Caldimonas aquatica</name>
    <dbReference type="NCBI Taxonomy" id="376175"/>
    <lineage>
        <taxon>Bacteria</taxon>
        <taxon>Pseudomonadati</taxon>
        <taxon>Pseudomonadota</taxon>
        <taxon>Betaproteobacteria</taxon>
        <taxon>Burkholderiales</taxon>
        <taxon>Sphaerotilaceae</taxon>
        <taxon>Caldimonas</taxon>
    </lineage>
</organism>
<accession>A0ABY6MRT4</accession>
<feature type="signal peptide" evidence="1">
    <location>
        <begin position="1"/>
        <end position="36"/>
    </location>
</feature>
<keyword evidence="1" id="KW-0732">Signal</keyword>
<dbReference type="Proteomes" id="UP001163266">
    <property type="component" value="Chromosome"/>
</dbReference>
<evidence type="ECO:0000256" key="1">
    <source>
        <dbReference type="SAM" id="SignalP"/>
    </source>
</evidence>
<feature type="domain" description="Ice-binding protein C-terminal" evidence="2">
    <location>
        <begin position="832"/>
        <end position="858"/>
    </location>
</feature>
<feature type="chain" id="PRO_5046133105" evidence="1">
    <location>
        <begin position="37"/>
        <end position="858"/>
    </location>
</feature>
<evidence type="ECO:0000259" key="2">
    <source>
        <dbReference type="Pfam" id="PF07589"/>
    </source>
</evidence>
<sequence>MSNPTRGARAPSTCARPRHRAALALAAAALAGAAQATDYRWTGGAGSGASFWDLAANWTPGLPAGPEARALLGAHHTTLRSGSFDIASVHGTGRLSFTGGTLRLHGDASALWAMHLDGGTLQGRMNLTHLRWDRGSFGPLDPLSDPASHLVVSGNTTIGPGGDKYVGYGAAVEWRGTTRWLDGDSSMAFDGRLALGPGSRFEDHVTGGSHELSVAGGFVNAGTYVKTGSGTSTLSMPYAGPLAENRGTLRVLEGRYEVRGAPADARWHNGGRLEVARGAAFTLDISRGGFSHTGTAQIDGRAELRTPDSGFESSGQWLVGSSGVLRIVTGGPLDPARGAHFSAGTLRNDGVLAFEGGEAHFAPQASLTGRGRVEVTRGAALVHANALSVGALRLDSAVAPGWHEPYWGRVQAPSLTVGRLDWGVGDLRVAGPILVTGTARLHGGPQYWVSDGAGPDVPGYRKQIDGQLVLATASWTGETDIVGSGRIVVSRGGAFRDEAAADLAPREGSGRPVVLGVAAFENHGLHLKTGAGRTEVSARYYNTGRVLTQGGGALIFTGPLNTPGTLHARGARIDVRGGLAQWSAGERRLTGGTYIAERQTLGLDLLGTGGIARNSARIELRGSTARLVDNHGGVDRPALATLAVNDGSLRLLAGASMATQSALRNAGEVVVAAGSSLASTGRYTQSGPSARTWIDGTLQAAGLSFEGGVWGAGSDGTVGRASLLGGAVTLSAGQLDVDILGGSLYDVVWISGRATLGGSLHASFGEAAGEGTYRVLTAGGGLTGSFAAVLTDLDPAVYRLEVRYAAQSLDLVVSRLTALELEGPQALLPASPVPEPQTYALMLAGLGALAARVHRRRR</sequence>
<proteinExistence type="predicted"/>
<evidence type="ECO:0000313" key="3">
    <source>
        <dbReference type="EMBL" id="UZD54712.1"/>
    </source>
</evidence>
<dbReference type="EMBL" id="CP110257">
    <property type="protein sequence ID" value="UZD54712.1"/>
    <property type="molecule type" value="Genomic_DNA"/>
</dbReference>
<reference evidence="3" key="1">
    <citation type="submission" date="2022-10" db="EMBL/GenBank/DDBJ databases">
        <title>Complete genome sequence of Schlegelella aquatica LMG 23380.</title>
        <authorList>
            <person name="Musilova J."/>
            <person name="Kourilova X."/>
            <person name="Bezdicek M."/>
            <person name="Hermankova K."/>
            <person name="Obruca S."/>
            <person name="Sedlar K."/>
        </authorList>
    </citation>
    <scope>NUCLEOTIDE SEQUENCE</scope>
    <source>
        <strain evidence="3">LMG 23380</strain>
    </source>
</reference>
<dbReference type="NCBIfam" id="TIGR02595">
    <property type="entry name" value="PEP_CTERM"/>
    <property type="match status" value="1"/>
</dbReference>
<protein>
    <submittedName>
        <fullName evidence="3">PEP-CTERM sorting domain-containing protein</fullName>
    </submittedName>
</protein>
<keyword evidence="4" id="KW-1185">Reference proteome</keyword>
<dbReference type="Pfam" id="PF07589">
    <property type="entry name" value="PEP-CTERM"/>
    <property type="match status" value="1"/>
</dbReference>
<dbReference type="InterPro" id="IPR013424">
    <property type="entry name" value="Ice-binding_C"/>
</dbReference>